<dbReference type="PROSITE" id="PS00018">
    <property type="entry name" value="EF_HAND_1"/>
    <property type="match status" value="1"/>
</dbReference>
<dbReference type="InterPro" id="IPR018247">
    <property type="entry name" value="EF_Hand_1_Ca_BS"/>
</dbReference>
<dbReference type="Pfam" id="PF13499">
    <property type="entry name" value="EF-hand_7"/>
    <property type="match status" value="1"/>
</dbReference>
<name>A0A540WXD0_9BACT</name>
<gene>
    <name evidence="5" type="ORF">FJV41_22630</name>
</gene>
<dbReference type="GO" id="GO:0030527">
    <property type="term" value="F:structural constituent of chromatin"/>
    <property type="evidence" value="ECO:0007669"/>
    <property type="project" value="InterPro"/>
</dbReference>
<keyword evidence="6" id="KW-1185">Reference proteome</keyword>
<evidence type="ECO:0000256" key="2">
    <source>
        <dbReference type="ARBA" id="ARBA00008424"/>
    </source>
</evidence>
<dbReference type="SUPFAM" id="SSF47473">
    <property type="entry name" value="EF-hand"/>
    <property type="match status" value="1"/>
</dbReference>
<dbReference type="SMART" id="SM00054">
    <property type="entry name" value="EFh"/>
    <property type="match status" value="2"/>
</dbReference>
<evidence type="ECO:0000256" key="1">
    <source>
        <dbReference type="ARBA" id="ARBA00002344"/>
    </source>
</evidence>
<dbReference type="Proteomes" id="UP000315369">
    <property type="component" value="Unassembled WGS sequence"/>
</dbReference>
<feature type="compositionally biased region" description="Low complexity" evidence="3">
    <location>
        <begin position="91"/>
        <end position="117"/>
    </location>
</feature>
<dbReference type="CDD" id="cd00051">
    <property type="entry name" value="EFh"/>
    <property type="match status" value="1"/>
</dbReference>
<feature type="region of interest" description="Disordered" evidence="3">
    <location>
        <begin position="1"/>
        <end position="134"/>
    </location>
</feature>
<dbReference type="InterPro" id="IPR009970">
    <property type="entry name" value="HC2"/>
</dbReference>
<evidence type="ECO:0000313" key="5">
    <source>
        <dbReference type="EMBL" id="TQF13659.1"/>
    </source>
</evidence>
<evidence type="ECO:0000259" key="4">
    <source>
        <dbReference type="PROSITE" id="PS50222"/>
    </source>
</evidence>
<dbReference type="InterPro" id="IPR011992">
    <property type="entry name" value="EF-hand-dom_pair"/>
</dbReference>
<evidence type="ECO:0000313" key="6">
    <source>
        <dbReference type="Proteomes" id="UP000315369"/>
    </source>
</evidence>
<feature type="domain" description="EF-hand" evidence="4">
    <location>
        <begin position="208"/>
        <end position="240"/>
    </location>
</feature>
<dbReference type="PROSITE" id="PS50222">
    <property type="entry name" value="EF_HAND_2"/>
    <property type="match status" value="2"/>
</dbReference>
<proteinExistence type="inferred from homology"/>
<dbReference type="OrthoDB" id="5383228at2"/>
<accession>A0A540WXD0</accession>
<dbReference type="AlphaFoldDB" id="A0A540WXD0"/>
<dbReference type="EMBL" id="VIFM01000092">
    <property type="protein sequence ID" value="TQF13659.1"/>
    <property type="molecule type" value="Genomic_DNA"/>
</dbReference>
<protein>
    <submittedName>
        <fullName evidence="5">EF-hand domain-containing protein</fullName>
    </submittedName>
</protein>
<dbReference type="GO" id="GO:0030261">
    <property type="term" value="P:chromosome condensation"/>
    <property type="evidence" value="ECO:0007669"/>
    <property type="project" value="InterPro"/>
</dbReference>
<feature type="compositionally biased region" description="Basic residues" evidence="3">
    <location>
        <begin position="1"/>
        <end position="75"/>
    </location>
</feature>
<comment type="similarity">
    <text evidence="2">Belongs to the histone H1/H5 family. HCT subfamily.</text>
</comment>
<comment type="function">
    <text evidence="1">Might have a role in establishing the nucleoid structure of elementary bodies.</text>
</comment>
<feature type="domain" description="EF-hand" evidence="4">
    <location>
        <begin position="172"/>
        <end position="207"/>
    </location>
</feature>
<dbReference type="Pfam" id="PF07382">
    <property type="entry name" value="HC2"/>
    <property type="match status" value="1"/>
</dbReference>
<dbReference type="InterPro" id="IPR002048">
    <property type="entry name" value="EF_hand_dom"/>
</dbReference>
<evidence type="ECO:0000256" key="3">
    <source>
        <dbReference type="SAM" id="MobiDB-lite"/>
    </source>
</evidence>
<reference evidence="5 6" key="1">
    <citation type="submission" date="2019-06" db="EMBL/GenBank/DDBJ databases">
        <authorList>
            <person name="Livingstone P."/>
            <person name="Whitworth D."/>
        </authorList>
    </citation>
    <scope>NUCLEOTIDE SEQUENCE [LARGE SCALE GENOMIC DNA]</scope>
    <source>
        <strain evidence="5 6">AM401</strain>
    </source>
</reference>
<organism evidence="5 6">
    <name type="scientific">Myxococcus llanfairpwllgwyngyllgogerychwyrndrobwllllantysiliogogogochensis</name>
    <dbReference type="NCBI Taxonomy" id="2590453"/>
    <lineage>
        <taxon>Bacteria</taxon>
        <taxon>Pseudomonadati</taxon>
        <taxon>Myxococcota</taxon>
        <taxon>Myxococcia</taxon>
        <taxon>Myxococcales</taxon>
        <taxon>Cystobacterineae</taxon>
        <taxon>Myxococcaceae</taxon>
        <taxon>Myxococcus</taxon>
    </lineage>
</organism>
<dbReference type="GO" id="GO:0005509">
    <property type="term" value="F:calcium ion binding"/>
    <property type="evidence" value="ECO:0007669"/>
    <property type="project" value="InterPro"/>
</dbReference>
<sequence>MATKKRKTSAAKKSSRRASTPKKAATRKSATRKAPAKKSATRKSAAKKGAARKSAAKKSATRKSAAKKGAARKSTAKTGATRKSAAKKGTARTSAPKTTTSVPSSGGRTSTSPSPRRAVSRKAPASPSVEVTSVAWDERPATGSPFVEEVETSSAGIQPLAPVHAAVDELTSSGNELLDIFQRYDRNRTGSIERTEFARLLEALGQNVTDEELEIAVDIVDTDRTGKISWSQFKVWWTSR</sequence>
<comment type="caution">
    <text evidence="5">The sequence shown here is derived from an EMBL/GenBank/DDBJ whole genome shotgun (WGS) entry which is preliminary data.</text>
</comment>
<dbReference type="Gene3D" id="1.10.238.10">
    <property type="entry name" value="EF-hand"/>
    <property type="match status" value="1"/>
</dbReference>
<dbReference type="GO" id="GO:0003677">
    <property type="term" value="F:DNA binding"/>
    <property type="evidence" value="ECO:0007669"/>
    <property type="project" value="InterPro"/>
</dbReference>